<dbReference type="AlphaFoldDB" id="M5RJU3"/>
<gene>
    <name evidence="1" type="ORF">RMSM_03621</name>
</gene>
<accession>M5RJU3</accession>
<evidence type="ECO:0000313" key="1">
    <source>
        <dbReference type="EMBL" id="EMI19456.1"/>
    </source>
</evidence>
<sequence>MLESEPISGEKRSVFTEIVYELRRRALDGVGLLDLIAYTARELGGPNPDLESVVRIGPDGTSSGLRLALILYLNDAFGVVSGGVSPAKGVPYRALNLMVTHTRPQTLMTH</sequence>
<name>M5RJU3_9BACT</name>
<proteinExistence type="predicted"/>
<organism evidence="1 2">
    <name type="scientific">Rhodopirellula maiorica SM1</name>
    <dbReference type="NCBI Taxonomy" id="1265738"/>
    <lineage>
        <taxon>Bacteria</taxon>
        <taxon>Pseudomonadati</taxon>
        <taxon>Planctomycetota</taxon>
        <taxon>Planctomycetia</taxon>
        <taxon>Pirellulales</taxon>
        <taxon>Pirellulaceae</taxon>
        <taxon>Novipirellula</taxon>
    </lineage>
</organism>
<comment type="caution">
    <text evidence="1">The sequence shown here is derived from an EMBL/GenBank/DDBJ whole genome shotgun (WGS) entry which is preliminary data.</text>
</comment>
<dbReference type="EMBL" id="ANOG01000522">
    <property type="protein sequence ID" value="EMI19456.1"/>
    <property type="molecule type" value="Genomic_DNA"/>
</dbReference>
<keyword evidence="2" id="KW-1185">Reference proteome</keyword>
<dbReference type="Proteomes" id="UP000011991">
    <property type="component" value="Unassembled WGS sequence"/>
</dbReference>
<protein>
    <submittedName>
        <fullName evidence="1">Uncharacterized protein</fullName>
    </submittedName>
</protein>
<reference evidence="1 2" key="1">
    <citation type="journal article" date="2013" name="Mar. Genomics">
        <title>Expression of sulfatases in Rhodopirellula baltica and the diversity of sulfatases in the genus Rhodopirellula.</title>
        <authorList>
            <person name="Wegner C.E."/>
            <person name="Richter-Heitmann T."/>
            <person name="Klindworth A."/>
            <person name="Klockow C."/>
            <person name="Richter M."/>
            <person name="Achstetter T."/>
            <person name="Glockner F.O."/>
            <person name="Harder J."/>
        </authorList>
    </citation>
    <scope>NUCLEOTIDE SEQUENCE [LARGE SCALE GENOMIC DNA]</scope>
    <source>
        <strain evidence="1 2">SM1</strain>
    </source>
</reference>
<evidence type="ECO:0000313" key="2">
    <source>
        <dbReference type="Proteomes" id="UP000011991"/>
    </source>
</evidence>